<evidence type="ECO:0000256" key="2">
    <source>
        <dbReference type="ARBA" id="ARBA00022884"/>
    </source>
</evidence>
<organism evidence="9">
    <name type="scientific">Desulfurella acetivorans</name>
    <dbReference type="NCBI Taxonomy" id="33002"/>
    <lineage>
        <taxon>Bacteria</taxon>
        <taxon>Pseudomonadati</taxon>
        <taxon>Campylobacterota</taxon>
        <taxon>Desulfurellia</taxon>
        <taxon>Desulfurellales</taxon>
        <taxon>Desulfurellaceae</taxon>
        <taxon>Desulfurella</taxon>
    </lineage>
</organism>
<feature type="region of interest" description="Disordered" evidence="6">
    <location>
        <begin position="175"/>
        <end position="194"/>
    </location>
</feature>
<dbReference type="Proteomes" id="UP000886400">
    <property type="component" value="Unassembled WGS sequence"/>
</dbReference>
<dbReference type="SUPFAM" id="SSF50715">
    <property type="entry name" value="Ribosomal protein L25-like"/>
    <property type="match status" value="1"/>
</dbReference>
<dbReference type="InterPro" id="IPR011035">
    <property type="entry name" value="Ribosomal_bL25/Gln-tRNA_synth"/>
</dbReference>
<dbReference type="InterPro" id="IPR001021">
    <property type="entry name" value="Ribosomal_bL25_long"/>
</dbReference>
<dbReference type="NCBIfam" id="TIGR00731">
    <property type="entry name" value="bL25_bact_ctc"/>
    <property type="match status" value="1"/>
</dbReference>
<dbReference type="GO" id="GO:0022625">
    <property type="term" value="C:cytosolic large ribosomal subunit"/>
    <property type="evidence" value="ECO:0007669"/>
    <property type="project" value="TreeGrafter"/>
</dbReference>
<comment type="caution">
    <text evidence="9">The sequence shown here is derived from an EMBL/GenBank/DDBJ whole genome shotgun (WGS) entry which is preliminary data.</text>
</comment>
<dbReference type="InterPro" id="IPR029751">
    <property type="entry name" value="Ribosomal_L25_dom"/>
</dbReference>
<evidence type="ECO:0000256" key="5">
    <source>
        <dbReference type="HAMAP-Rule" id="MF_01334"/>
    </source>
</evidence>
<comment type="similarity">
    <text evidence="5">Belongs to the bacterial ribosomal protein bL25 family. CTC subfamily.</text>
</comment>
<protein>
    <recommendedName>
        <fullName evidence="5">Large ribosomal subunit protein bL25</fullName>
    </recommendedName>
    <alternativeName>
        <fullName evidence="5">General stress protein CTC</fullName>
    </alternativeName>
</protein>
<dbReference type="PANTHER" id="PTHR33284">
    <property type="entry name" value="RIBOSOMAL PROTEIN L25/GLN-TRNA SYNTHETASE, ANTI-CODON-BINDING DOMAIN-CONTAINING PROTEIN"/>
    <property type="match status" value="1"/>
</dbReference>
<keyword evidence="2 5" id="KW-0694">RNA-binding</keyword>
<reference evidence="9" key="1">
    <citation type="journal article" date="2020" name="mSystems">
        <title>Genome- and Community-Level Interaction Insights into Carbon Utilization and Element Cycling Functions of Hydrothermarchaeota in Hydrothermal Sediment.</title>
        <authorList>
            <person name="Zhou Z."/>
            <person name="Liu Y."/>
            <person name="Xu W."/>
            <person name="Pan J."/>
            <person name="Luo Z.H."/>
            <person name="Li M."/>
        </authorList>
    </citation>
    <scope>NUCLEOTIDE SEQUENCE [LARGE SCALE GENOMIC DNA]</scope>
    <source>
        <strain evidence="9">SpSt-1135</strain>
    </source>
</reference>
<dbReference type="GO" id="GO:0003735">
    <property type="term" value="F:structural constituent of ribosome"/>
    <property type="evidence" value="ECO:0007669"/>
    <property type="project" value="InterPro"/>
</dbReference>
<dbReference type="InterPro" id="IPR020930">
    <property type="entry name" value="Ribosomal_uL5_bac-type"/>
</dbReference>
<evidence type="ECO:0000313" key="9">
    <source>
        <dbReference type="EMBL" id="HHS48567.1"/>
    </source>
</evidence>
<keyword evidence="3 5" id="KW-0689">Ribosomal protein</keyword>
<dbReference type="InterPro" id="IPR020057">
    <property type="entry name" value="Ribosomal_bL25_b-dom"/>
</dbReference>
<evidence type="ECO:0000256" key="6">
    <source>
        <dbReference type="SAM" id="MobiDB-lite"/>
    </source>
</evidence>
<sequence>MQFKAQIRDAKAKALRRQSRIPAVVYGSGQNPINLSLDKKETVAILRKARRTDIFEVVFEDKTFRCIIKEVQKHPVTSDIYHVDFYKFDPSKHINIEVPIVLKGDAKGVKAGGDLYQPRKSIMLNSLPDRIPHEIIVDVSNLDIGDSIHAFDLELPEGVKIASSKNFEIVGVVGKSKEEQATEEQESQAPDSSS</sequence>
<gene>
    <name evidence="5" type="primary">rplY</name>
    <name evidence="5" type="synonym">ctc</name>
    <name evidence="9" type="ORF">ENM99_01710</name>
</gene>
<accession>A0A7C6E7S8</accession>
<dbReference type="Pfam" id="PF14693">
    <property type="entry name" value="Ribosomal_TL5_C"/>
    <property type="match status" value="1"/>
</dbReference>
<feature type="domain" description="Large ribosomal subunit protein bL25 beta" evidence="8">
    <location>
        <begin position="94"/>
        <end position="174"/>
    </location>
</feature>
<dbReference type="PANTHER" id="PTHR33284:SF1">
    <property type="entry name" value="RIBOSOMAL PROTEIN L25_GLN-TRNA SYNTHETASE, ANTI-CODON-BINDING DOMAIN-CONTAINING PROTEIN"/>
    <property type="match status" value="1"/>
</dbReference>
<name>A0A7C6E7S8_DESAE</name>
<evidence type="ECO:0000259" key="7">
    <source>
        <dbReference type="Pfam" id="PF01386"/>
    </source>
</evidence>
<evidence type="ECO:0000256" key="1">
    <source>
        <dbReference type="ARBA" id="ARBA00022730"/>
    </source>
</evidence>
<comment type="function">
    <text evidence="5">This is one of the proteins that binds to the 5S RNA in the ribosome where it forms part of the central protuberance.</text>
</comment>
<keyword evidence="4 5" id="KW-0687">Ribonucleoprotein</keyword>
<dbReference type="InterPro" id="IPR020056">
    <property type="entry name" value="Rbsml_bL25/Gln-tRNA_synth_N"/>
</dbReference>
<dbReference type="Pfam" id="PF01386">
    <property type="entry name" value="Ribosomal_L25p"/>
    <property type="match status" value="1"/>
</dbReference>
<keyword evidence="1 5" id="KW-0699">rRNA-binding</keyword>
<dbReference type="EMBL" id="DRZX01000078">
    <property type="protein sequence ID" value="HHS48567.1"/>
    <property type="molecule type" value="Genomic_DNA"/>
</dbReference>
<evidence type="ECO:0000256" key="4">
    <source>
        <dbReference type="ARBA" id="ARBA00023274"/>
    </source>
</evidence>
<dbReference type="GO" id="GO:0008097">
    <property type="term" value="F:5S rRNA binding"/>
    <property type="evidence" value="ECO:0007669"/>
    <property type="project" value="InterPro"/>
</dbReference>
<dbReference type="CDD" id="cd00495">
    <property type="entry name" value="Ribosomal_L25_TL5_CTC"/>
    <property type="match status" value="1"/>
</dbReference>
<dbReference type="Gene3D" id="2.170.120.20">
    <property type="entry name" value="Ribosomal protein L25, beta domain"/>
    <property type="match status" value="1"/>
</dbReference>
<dbReference type="GO" id="GO:0006412">
    <property type="term" value="P:translation"/>
    <property type="evidence" value="ECO:0007669"/>
    <property type="project" value="UniProtKB-UniRule"/>
</dbReference>
<proteinExistence type="inferred from homology"/>
<comment type="subunit">
    <text evidence="5">Part of the 50S ribosomal subunit; part of the 5S rRNA/L5/L18/L25 subcomplex. Contacts the 5S rRNA. Binds to the 5S rRNA independently of L5 and L18.</text>
</comment>
<feature type="domain" description="Large ribosomal subunit protein bL25 L25" evidence="7">
    <location>
        <begin position="5"/>
        <end position="85"/>
    </location>
</feature>
<evidence type="ECO:0000256" key="3">
    <source>
        <dbReference type="ARBA" id="ARBA00022980"/>
    </source>
</evidence>
<evidence type="ECO:0000259" key="8">
    <source>
        <dbReference type="Pfam" id="PF14693"/>
    </source>
</evidence>
<dbReference type="InterPro" id="IPR037121">
    <property type="entry name" value="Ribosomal_bL25_C"/>
</dbReference>
<dbReference type="Gene3D" id="2.40.240.10">
    <property type="entry name" value="Ribosomal Protein L25, Chain P"/>
    <property type="match status" value="1"/>
</dbReference>
<dbReference type="AlphaFoldDB" id="A0A7C6E7S8"/>
<dbReference type="HAMAP" id="MF_01334">
    <property type="entry name" value="Ribosomal_bL25_CTC"/>
    <property type="match status" value="1"/>
</dbReference>